<keyword evidence="11" id="KW-0793">Thylakoid</keyword>
<evidence type="ECO:0000256" key="12">
    <source>
        <dbReference type="RuleBase" id="RU003848"/>
    </source>
</evidence>
<proteinExistence type="inferred from homology"/>
<dbReference type="Proteomes" id="UP001333818">
    <property type="component" value="Unassembled WGS sequence"/>
</dbReference>
<reference evidence="14" key="1">
    <citation type="submission" date="2024-01" db="EMBL/GenBank/DDBJ databases">
        <title>Bank of Algae and Cyanobacteria of the Azores (BACA) strain genomes.</title>
        <authorList>
            <person name="Luz R."/>
            <person name="Cordeiro R."/>
            <person name="Fonseca A."/>
            <person name="Goncalves V."/>
        </authorList>
    </citation>
    <scope>NUCLEOTIDE SEQUENCE</scope>
    <source>
        <strain evidence="14">BACA0141</strain>
    </source>
</reference>
<evidence type="ECO:0000256" key="11">
    <source>
        <dbReference type="HAMAP-Rule" id="MF_01398"/>
    </source>
</evidence>
<comment type="similarity">
    <text evidence="11 12">Belongs to the ATPase B chain family.</text>
</comment>
<dbReference type="CDD" id="cd06503">
    <property type="entry name" value="ATP-synt_Fo_b"/>
    <property type="match status" value="1"/>
</dbReference>
<comment type="function">
    <text evidence="11">Component of the F(0) channel, it forms part of the peripheral stalk, linking F(1) to F(0).</text>
</comment>
<dbReference type="GO" id="GO:0045259">
    <property type="term" value="C:proton-transporting ATP synthase complex"/>
    <property type="evidence" value="ECO:0007669"/>
    <property type="project" value="UniProtKB-KW"/>
</dbReference>
<comment type="caution">
    <text evidence="14">The sequence shown here is derived from an EMBL/GenBank/DDBJ whole genome shotgun (WGS) entry which is preliminary data.</text>
</comment>
<dbReference type="GO" id="GO:0012505">
    <property type="term" value="C:endomembrane system"/>
    <property type="evidence" value="ECO:0007669"/>
    <property type="project" value="UniProtKB-SubCell"/>
</dbReference>
<evidence type="ECO:0000256" key="7">
    <source>
        <dbReference type="ARBA" id="ARBA00023136"/>
    </source>
</evidence>
<comment type="subcellular location">
    <subcellularLocation>
        <location evidence="11">Cellular thylakoid membrane</location>
        <topology evidence="11">Single-pass membrane protein</topology>
    </subcellularLocation>
    <subcellularLocation>
        <location evidence="10">Endomembrane system</location>
        <topology evidence="10">Single-pass membrane protein</topology>
    </subcellularLocation>
</comment>
<organism evidence="14 15">
    <name type="scientific">Tumidithrix elongata BACA0141</name>
    <dbReference type="NCBI Taxonomy" id="2716417"/>
    <lineage>
        <taxon>Bacteria</taxon>
        <taxon>Bacillati</taxon>
        <taxon>Cyanobacteriota</taxon>
        <taxon>Cyanophyceae</taxon>
        <taxon>Pseudanabaenales</taxon>
        <taxon>Pseudanabaenaceae</taxon>
        <taxon>Tumidithrix</taxon>
        <taxon>Tumidithrix elongata</taxon>
    </lineage>
</organism>
<evidence type="ECO:0000256" key="5">
    <source>
        <dbReference type="ARBA" id="ARBA00022989"/>
    </source>
</evidence>
<evidence type="ECO:0000256" key="13">
    <source>
        <dbReference type="SAM" id="Coils"/>
    </source>
</evidence>
<keyword evidence="8 11" id="KW-0066">ATP synthesis</keyword>
<dbReference type="GO" id="GO:0046933">
    <property type="term" value="F:proton-transporting ATP synthase activity, rotational mechanism"/>
    <property type="evidence" value="ECO:0007669"/>
    <property type="project" value="UniProtKB-UniRule"/>
</dbReference>
<keyword evidence="7 11" id="KW-0472">Membrane</keyword>
<comment type="subunit">
    <text evidence="11">F-type ATPases have 2 components, F(1) - the catalytic core - and F(0) - the membrane proton channel. F(1) has five subunits: alpha(3), beta(3), gamma(1), delta(1), epsilon(1). F(0) has four main subunits: a(1), b(1), b'(1) and c(10-14). The alpha and beta chains form an alternating ring which encloses part of the gamma chain. F(1) is attached to F(0) by a central stalk formed by the gamma and epsilon chains, while a peripheral stalk is formed by the delta, b and b' chains.</text>
</comment>
<dbReference type="Pfam" id="PF00430">
    <property type="entry name" value="ATP-synt_B"/>
    <property type="match status" value="1"/>
</dbReference>
<dbReference type="NCBIfam" id="NF005606">
    <property type="entry name" value="PRK07352.1"/>
    <property type="match status" value="1"/>
</dbReference>
<comment type="function">
    <text evidence="9 11">F(1)F(0) ATP synthase produces ATP from ADP in the presence of a proton or sodium gradient. F-type ATPases consist of two structural domains, F(1) containing the extramembraneous catalytic core and F(0) containing the membrane proton channel, linked together by a central stalk and a peripheral stalk. During catalysis, ATP synthesis in the catalytic domain of F(1) is coupled via a rotary mechanism of the central stalk subunits to proton translocation.</text>
</comment>
<keyword evidence="1 11" id="KW-0813">Transport</keyword>
<accession>A0AAW9PX56</accession>
<keyword evidence="6 11" id="KW-0406">Ion transport</keyword>
<keyword evidence="15" id="KW-1185">Reference proteome</keyword>
<evidence type="ECO:0000313" key="14">
    <source>
        <dbReference type="EMBL" id="MEE3715161.1"/>
    </source>
</evidence>
<keyword evidence="2 11" id="KW-0138">CF(0)</keyword>
<evidence type="ECO:0000256" key="10">
    <source>
        <dbReference type="ARBA" id="ARBA00037847"/>
    </source>
</evidence>
<gene>
    <name evidence="11" type="primary">atpF</name>
    <name evidence="14" type="ORF">V2H45_00215</name>
</gene>
<evidence type="ECO:0000256" key="6">
    <source>
        <dbReference type="ARBA" id="ARBA00023065"/>
    </source>
</evidence>
<evidence type="ECO:0000256" key="3">
    <source>
        <dbReference type="ARBA" id="ARBA00022692"/>
    </source>
</evidence>
<dbReference type="PANTHER" id="PTHR34264">
    <property type="entry name" value="ATP SYNTHASE SUBUNIT B, CHLOROPLASTIC"/>
    <property type="match status" value="1"/>
</dbReference>
<evidence type="ECO:0000256" key="4">
    <source>
        <dbReference type="ARBA" id="ARBA00022781"/>
    </source>
</evidence>
<dbReference type="EMBL" id="JAZBJZ010000001">
    <property type="protein sequence ID" value="MEE3715161.1"/>
    <property type="molecule type" value="Genomic_DNA"/>
</dbReference>
<evidence type="ECO:0000256" key="1">
    <source>
        <dbReference type="ARBA" id="ARBA00022448"/>
    </source>
</evidence>
<evidence type="ECO:0000256" key="8">
    <source>
        <dbReference type="ARBA" id="ARBA00023310"/>
    </source>
</evidence>
<keyword evidence="4 11" id="KW-0375">Hydrogen ion transport</keyword>
<dbReference type="InterPro" id="IPR002146">
    <property type="entry name" value="ATP_synth_b/b'su_bac/chlpt"/>
</dbReference>
<protein>
    <recommendedName>
        <fullName evidence="11">ATP synthase subunit b</fullName>
    </recommendedName>
    <alternativeName>
        <fullName evidence="11">ATP synthase F(0) sector subunit b</fullName>
    </alternativeName>
    <alternativeName>
        <fullName evidence="11">ATPase subunit I</fullName>
    </alternativeName>
    <alternativeName>
        <fullName evidence="11">F-type ATPase subunit b</fullName>
        <shortName evidence="11">F-ATPase subunit b</shortName>
    </alternativeName>
</protein>
<keyword evidence="13" id="KW-0175">Coiled coil</keyword>
<dbReference type="GO" id="GO:0031676">
    <property type="term" value="C:plasma membrane-derived thylakoid membrane"/>
    <property type="evidence" value="ECO:0007669"/>
    <property type="project" value="UniProtKB-SubCell"/>
</dbReference>
<dbReference type="RefSeq" id="WP_330481584.1">
    <property type="nucleotide sequence ID" value="NZ_JAZBJZ010000001.1"/>
</dbReference>
<keyword evidence="5 11" id="KW-1133">Transmembrane helix</keyword>
<feature type="coiled-coil region" evidence="13">
    <location>
        <begin position="55"/>
        <end position="103"/>
    </location>
</feature>
<sequence length="177" mass="19290">MDIRLFLLASEAGEASGFGLNSNILETNAINILILLGVLIYAGKGFLGKALSQRLETIESAIKDADKRKQVAIEQLADQQEKLAQAQAECDRLRQQAEVDAKAAGAAILATVDADIERLRESADQEIATEQERVLIQLRQRVAEQALAGVRAYFGRGLEDSVQRELVDRSISLLGSK</sequence>
<dbReference type="HAMAP" id="MF_01398">
    <property type="entry name" value="ATP_synth_b_bprime"/>
    <property type="match status" value="1"/>
</dbReference>
<dbReference type="PANTHER" id="PTHR34264:SF3">
    <property type="entry name" value="ATP SYNTHASE SUBUNIT B, CHLOROPLASTIC"/>
    <property type="match status" value="1"/>
</dbReference>
<keyword evidence="3 11" id="KW-0812">Transmembrane</keyword>
<evidence type="ECO:0000256" key="9">
    <source>
        <dbReference type="ARBA" id="ARBA00025198"/>
    </source>
</evidence>
<evidence type="ECO:0000313" key="15">
    <source>
        <dbReference type="Proteomes" id="UP001333818"/>
    </source>
</evidence>
<name>A0AAW9PX56_9CYAN</name>
<dbReference type="AlphaFoldDB" id="A0AAW9PX56"/>
<evidence type="ECO:0000256" key="2">
    <source>
        <dbReference type="ARBA" id="ARBA00022547"/>
    </source>
</evidence>